<reference evidence="1" key="1">
    <citation type="submission" date="2023-08" db="EMBL/GenBank/DDBJ databases">
        <authorList>
            <person name="Chen Y."/>
            <person name="Shah S."/>
            <person name="Dougan E. K."/>
            <person name="Thang M."/>
            <person name="Chan C."/>
        </authorList>
    </citation>
    <scope>NUCLEOTIDE SEQUENCE</scope>
</reference>
<dbReference type="EMBL" id="CAUJNA010000091">
    <property type="protein sequence ID" value="CAJ1371650.1"/>
    <property type="molecule type" value="Genomic_DNA"/>
</dbReference>
<proteinExistence type="predicted"/>
<sequence>MSPRLALRHLGRAKGHFSGVETYKAQLQASLGCTLALGTAGLLGVGATAYLLRQSQGESFPPGSFSQLPRLSKAGSIWASASLPGWQHKTLHLRAGKASHMVPLDQVATARLGGIWAPECEVVRLARASADSLGEAQAILCLRVADALPVEGIVTVELCPGCGLLELYGRPGLYHLQDQSLLHSAELAKKGTYNAPDIFSGRKDRVLRALEALEAGSEPQLQVLLDDRVASSAEGSKFLALESTSSHPLLSLLGQILDSTGEAYNMLPLILRAQCAGDLSSQATQLQEILVKNCGPWQPKPEDIETALARGFWSLPADQSGMHLREREADRLLDRAKREMWRPGSISRRELETQIRNFLCLHLLGEAACRCCMRFSFVRATPSTQDILSQNRFVPLQSAPGLWCRMEIAPLQLPPL</sequence>
<evidence type="ECO:0000313" key="2">
    <source>
        <dbReference type="Proteomes" id="UP001178507"/>
    </source>
</evidence>
<accession>A0AA36HN44</accession>
<keyword evidence="2" id="KW-1185">Reference proteome</keyword>
<organism evidence="1 2">
    <name type="scientific">Effrenium voratum</name>
    <dbReference type="NCBI Taxonomy" id="2562239"/>
    <lineage>
        <taxon>Eukaryota</taxon>
        <taxon>Sar</taxon>
        <taxon>Alveolata</taxon>
        <taxon>Dinophyceae</taxon>
        <taxon>Suessiales</taxon>
        <taxon>Symbiodiniaceae</taxon>
        <taxon>Effrenium</taxon>
    </lineage>
</organism>
<dbReference type="Proteomes" id="UP001178507">
    <property type="component" value="Unassembled WGS sequence"/>
</dbReference>
<gene>
    <name evidence="1" type="ORF">EVOR1521_LOCUS1923</name>
</gene>
<protein>
    <submittedName>
        <fullName evidence="1">Uncharacterized protein</fullName>
    </submittedName>
</protein>
<name>A0AA36HN44_9DINO</name>
<evidence type="ECO:0000313" key="1">
    <source>
        <dbReference type="EMBL" id="CAJ1371650.1"/>
    </source>
</evidence>
<dbReference type="AlphaFoldDB" id="A0AA36HN44"/>
<comment type="caution">
    <text evidence="1">The sequence shown here is derived from an EMBL/GenBank/DDBJ whole genome shotgun (WGS) entry which is preliminary data.</text>
</comment>